<accession>A0AAN7CAB4</accession>
<keyword evidence="4" id="KW-1185">Reference proteome</keyword>
<keyword evidence="1" id="KW-0175">Coiled coil</keyword>
<evidence type="ECO:0000256" key="1">
    <source>
        <dbReference type="SAM" id="Coils"/>
    </source>
</evidence>
<gene>
    <name evidence="3" type="ORF">C8A03DRAFT_33787</name>
</gene>
<comment type="caution">
    <text evidence="3">The sequence shown here is derived from an EMBL/GenBank/DDBJ whole genome shotgun (WGS) entry which is preliminary data.</text>
</comment>
<evidence type="ECO:0000256" key="2">
    <source>
        <dbReference type="SAM" id="MobiDB-lite"/>
    </source>
</evidence>
<name>A0AAN7CAB4_9PEZI</name>
<reference evidence="3" key="2">
    <citation type="submission" date="2023-05" db="EMBL/GenBank/DDBJ databases">
        <authorList>
            <consortium name="Lawrence Berkeley National Laboratory"/>
            <person name="Steindorff A."/>
            <person name="Hensen N."/>
            <person name="Bonometti L."/>
            <person name="Westerberg I."/>
            <person name="Brannstrom I.O."/>
            <person name="Guillou S."/>
            <person name="Cros-Aarteil S."/>
            <person name="Calhoun S."/>
            <person name="Haridas S."/>
            <person name="Kuo A."/>
            <person name="Mondo S."/>
            <person name="Pangilinan J."/>
            <person name="Riley R."/>
            <person name="Labutti K."/>
            <person name="Andreopoulos B."/>
            <person name="Lipzen A."/>
            <person name="Chen C."/>
            <person name="Yanf M."/>
            <person name="Daum C."/>
            <person name="Ng V."/>
            <person name="Clum A."/>
            <person name="Ohm R."/>
            <person name="Martin F."/>
            <person name="Silar P."/>
            <person name="Natvig D."/>
            <person name="Lalanne C."/>
            <person name="Gautier V."/>
            <person name="Ament-Velasquez S.L."/>
            <person name="Kruys A."/>
            <person name="Hutchinson M.I."/>
            <person name="Powell A.J."/>
            <person name="Barry K."/>
            <person name="Miller A.N."/>
            <person name="Grigoriev I.V."/>
            <person name="Debuchy R."/>
            <person name="Gladieux P."/>
            <person name="Thoren M.H."/>
            <person name="Johannesson H."/>
        </authorList>
    </citation>
    <scope>NUCLEOTIDE SEQUENCE</scope>
    <source>
        <strain evidence="3">CBS 532.94</strain>
    </source>
</reference>
<organism evidence="3 4">
    <name type="scientific">Achaetomium macrosporum</name>
    <dbReference type="NCBI Taxonomy" id="79813"/>
    <lineage>
        <taxon>Eukaryota</taxon>
        <taxon>Fungi</taxon>
        <taxon>Dikarya</taxon>
        <taxon>Ascomycota</taxon>
        <taxon>Pezizomycotina</taxon>
        <taxon>Sordariomycetes</taxon>
        <taxon>Sordariomycetidae</taxon>
        <taxon>Sordariales</taxon>
        <taxon>Chaetomiaceae</taxon>
        <taxon>Achaetomium</taxon>
    </lineage>
</organism>
<proteinExistence type="predicted"/>
<evidence type="ECO:0000313" key="4">
    <source>
        <dbReference type="Proteomes" id="UP001303760"/>
    </source>
</evidence>
<evidence type="ECO:0000313" key="3">
    <source>
        <dbReference type="EMBL" id="KAK4238230.1"/>
    </source>
</evidence>
<feature type="region of interest" description="Disordered" evidence="2">
    <location>
        <begin position="269"/>
        <end position="294"/>
    </location>
</feature>
<protein>
    <submittedName>
        <fullName evidence="3">Uncharacterized protein</fullName>
    </submittedName>
</protein>
<dbReference type="Proteomes" id="UP001303760">
    <property type="component" value="Unassembled WGS sequence"/>
</dbReference>
<dbReference type="EMBL" id="MU860104">
    <property type="protein sequence ID" value="KAK4238230.1"/>
    <property type="molecule type" value="Genomic_DNA"/>
</dbReference>
<feature type="coiled-coil region" evidence="1">
    <location>
        <begin position="188"/>
        <end position="266"/>
    </location>
</feature>
<reference evidence="3" key="1">
    <citation type="journal article" date="2023" name="Mol. Phylogenet. Evol.">
        <title>Genome-scale phylogeny and comparative genomics of the fungal order Sordariales.</title>
        <authorList>
            <person name="Hensen N."/>
            <person name="Bonometti L."/>
            <person name="Westerberg I."/>
            <person name="Brannstrom I.O."/>
            <person name="Guillou S."/>
            <person name="Cros-Aarteil S."/>
            <person name="Calhoun S."/>
            <person name="Haridas S."/>
            <person name="Kuo A."/>
            <person name="Mondo S."/>
            <person name="Pangilinan J."/>
            <person name="Riley R."/>
            <person name="LaButti K."/>
            <person name="Andreopoulos B."/>
            <person name="Lipzen A."/>
            <person name="Chen C."/>
            <person name="Yan M."/>
            <person name="Daum C."/>
            <person name="Ng V."/>
            <person name="Clum A."/>
            <person name="Steindorff A."/>
            <person name="Ohm R.A."/>
            <person name="Martin F."/>
            <person name="Silar P."/>
            <person name="Natvig D.O."/>
            <person name="Lalanne C."/>
            <person name="Gautier V."/>
            <person name="Ament-Velasquez S.L."/>
            <person name="Kruys A."/>
            <person name="Hutchinson M.I."/>
            <person name="Powell A.J."/>
            <person name="Barry K."/>
            <person name="Miller A.N."/>
            <person name="Grigoriev I.V."/>
            <person name="Debuchy R."/>
            <person name="Gladieux P."/>
            <person name="Hiltunen Thoren M."/>
            <person name="Johannesson H."/>
        </authorList>
    </citation>
    <scope>NUCLEOTIDE SEQUENCE</scope>
    <source>
        <strain evidence="3">CBS 532.94</strain>
    </source>
</reference>
<dbReference type="AlphaFoldDB" id="A0AAN7CAB4"/>
<sequence length="425" mass="48529">MENENIHQTVRATDGMLRGLVQRLSRQIENMATAESHESITSVAEQLRASLTDLQRVHEQVETSLKRSLEYEKATKAAIVKQQKGDSLVADEIGDLTAVLRDSAMVKSASQGGEAAEKSTDRLEAKLDTLTTKLELEFTGMKGEFQQIGIKVDQTSKSTAVDRVDERLAAVQCTVSQIKDRAIAPALTAALSNMLEEIQCRLDELKDLRDKEHENDQAAFANERMAAMKRELQEMAKKQHQIESEKKALEMTITNLKAKINNANSSILSNTESTVRSDAAGRERKRKRNGDDGIAGQAEEIRAIMDKENEAEFNKWIEQLELLRTVLGRFIPHEEYEKMNGDIFFELFFKHLSTGTNLLRIQKFMDEYQDEELHCLECIMYRKDHKPAYLDWSGHKWSNTVHLRRLDNKYYEALYITPEDLSEED</sequence>